<comment type="cofactor">
    <cofactor evidence="3">
        <name>heme</name>
        <dbReference type="ChEBI" id="CHEBI:30413"/>
    </cofactor>
</comment>
<name>A0A1K0HAK6_9BASI</name>
<dbReference type="GO" id="GO:0005506">
    <property type="term" value="F:iron ion binding"/>
    <property type="evidence" value="ECO:0007669"/>
    <property type="project" value="InterPro"/>
</dbReference>
<dbReference type="PRINTS" id="PR00463">
    <property type="entry name" value="EP450I"/>
</dbReference>
<feature type="transmembrane region" description="Helical" evidence="4">
    <location>
        <begin position="32"/>
        <end position="56"/>
    </location>
</feature>
<keyword evidence="3" id="KW-0408">Iron</keyword>
<dbReference type="GO" id="GO:0020037">
    <property type="term" value="F:heme binding"/>
    <property type="evidence" value="ECO:0007669"/>
    <property type="project" value="InterPro"/>
</dbReference>
<feature type="binding site" description="axial binding residue" evidence="3">
    <location>
        <position position="517"/>
    </location>
    <ligand>
        <name>heme</name>
        <dbReference type="ChEBI" id="CHEBI:30413"/>
    </ligand>
    <ligandPart>
        <name>Fe</name>
        <dbReference type="ChEBI" id="CHEBI:18248"/>
    </ligandPart>
</feature>
<proteinExistence type="inferred from homology"/>
<dbReference type="GO" id="GO:0016705">
    <property type="term" value="F:oxidoreductase activity, acting on paired donors, with incorporation or reduction of molecular oxygen"/>
    <property type="evidence" value="ECO:0007669"/>
    <property type="project" value="InterPro"/>
</dbReference>
<dbReference type="Pfam" id="PF00067">
    <property type="entry name" value="p450"/>
    <property type="match status" value="1"/>
</dbReference>
<evidence type="ECO:0000256" key="2">
    <source>
        <dbReference type="ARBA" id="ARBA00023002"/>
    </source>
</evidence>
<dbReference type="OrthoDB" id="10029320at2759"/>
<gene>
    <name evidence="5" type="ORF">UBRO_07421</name>
</gene>
<dbReference type="SUPFAM" id="SSF48264">
    <property type="entry name" value="Cytochrome P450"/>
    <property type="match status" value="1"/>
</dbReference>
<protein>
    <submittedName>
        <fullName evidence="5">Related to Cytochrome P450</fullName>
    </submittedName>
</protein>
<dbReference type="AlphaFoldDB" id="A0A1K0HAK6"/>
<accession>A0A1K0HAK6</accession>
<evidence type="ECO:0000256" key="1">
    <source>
        <dbReference type="ARBA" id="ARBA00010617"/>
    </source>
</evidence>
<keyword evidence="4" id="KW-1133">Transmembrane helix</keyword>
<dbReference type="EMBL" id="LT558133">
    <property type="protein sequence ID" value="SAM85352.1"/>
    <property type="molecule type" value="Genomic_DNA"/>
</dbReference>
<keyword evidence="3" id="KW-0349">Heme</keyword>
<keyword evidence="2" id="KW-0560">Oxidoreductase</keyword>
<reference evidence="6" key="1">
    <citation type="submission" date="2016-04" db="EMBL/GenBank/DDBJ databases">
        <authorList>
            <person name="Guldener U."/>
            <person name="Guldener U."/>
        </authorList>
    </citation>
    <scope>NUCLEOTIDE SEQUENCE [LARGE SCALE GENOMIC DNA]</scope>
    <source>
        <strain evidence="6">UB2112</strain>
    </source>
</reference>
<comment type="similarity">
    <text evidence="1">Belongs to the cytochrome P450 family.</text>
</comment>
<dbReference type="PRINTS" id="PR00385">
    <property type="entry name" value="P450"/>
</dbReference>
<evidence type="ECO:0000313" key="5">
    <source>
        <dbReference type="EMBL" id="SAM85352.1"/>
    </source>
</evidence>
<sequence>MMQYRLSSSSLFSESLLGKLVSTAHRHAPTTVLGWILFLIASFILLVFFLISYVALKMLYNTTLYHYYLSPLRHLPGPKPKLFIGNMDEFTQKPGAAAELDWSRRYGQSGVFRSTFLFGREAVHFMRPKALRKILVEDPYSYPKPPMAWKLLGLIAGYGLLTVEGETHKKMRKTMNPAFSLTNLIEQFPVYYDKLYPLIERMKTQVHQASQDYAIIDCDAAVNKALLDIICLTAFGYDANCVNDPDNELASAYHLVTSLQNGQNQARINMVLNLPLGDTVLDWASDKFDFAGPLKRSKPGSVGETFFALLNGVHRIKKVSKQILHKQLQSGERTGKVGGFKAIIDIIEESHLSENDGRPKSLKQAERDMINQVLTFLGAGHETTASGVSWTLWNLASHPQVQDKLRKECTELMDQDERPPYSALKALAYLDAVINESMRITPPVPRTVRIASKASTIDGLYIPKGTLLPISNRSINMDTQVWGPDADEFKPERWFNLPDKYDRTFSMITFIAGAHACIGRTMSYLEMKAAIFLLVSNFRFEPASKDQEPIMDTLITMKPQGGLKLKVYRA</sequence>
<keyword evidence="4" id="KW-0472">Membrane</keyword>
<dbReference type="InterPro" id="IPR002401">
    <property type="entry name" value="Cyt_P450_E_grp-I"/>
</dbReference>
<dbReference type="Gene3D" id="1.10.630.10">
    <property type="entry name" value="Cytochrome P450"/>
    <property type="match status" value="1"/>
</dbReference>
<evidence type="ECO:0000256" key="3">
    <source>
        <dbReference type="PIRSR" id="PIRSR602401-1"/>
    </source>
</evidence>
<organism evidence="5 6">
    <name type="scientific">Ustilago bromivora</name>
    <dbReference type="NCBI Taxonomy" id="307758"/>
    <lineage>
        <taxon>Eukaryota</taxon>
        <taxon>Fungi</taxon>
        <taxon>Dikarya</taxon>
        <taxon>Basidiomycota</taxon>
        <taxon>Ustilaginomycotina</taxon>
        <taxon>Ustilaginomycetes</taxon>
        <taxon>Ustilaginales</taxon>
        <taxon>Ustilaginaceae</taxon>
        <taxon>Ustilago</taxon>
    </lineage>
</organism>
<dbReference type="InterPro" id="IPR050121">
    <property type="entry name" value="Cytochrome_P450_monoxygenase"/>
</dbReference>
<evidence type="ECO:0000256" key="4">
    <source>
        <dbReference type="SAM" id="Phobius"/>
    </source>
</evidence>
<dbReference type="GO" id="GO:0004497">
    <property type="term" value="F:monooxygenase activity"/>
    <property type="evidence" value="ECO:0007669"/>
    <property type="project" value="InterPro"/>
</dbReference>
<keyword evidence="3" id="KW-0479">Metal-binding</keyword>
<dbReference type="InterPro" id="IPR001128">
    <property type="entry name" value="Cyt_P450"/>
</dbReference>
<dbReference type="InterPro" id="IPR036396">
    <property type="entry name" value="Cyt_P450_sf"/>
</dbReference>
<dbReference type="PANTHER" id="PTHR24305">
    <property type="entry name" value="CYTOCHROME P450"/>
    <property type="match status" value="1"/>
</dbReference>
<evidence type="ECO:0000313" key="6">
    <source>
        <dbReference type="Proteomes" id="UP000179920"/>
    </source>
</evidence>
<dbReference type="PANTHER" id="PTHR24305:SF166">
    <property type="entry name" value="CYTOCHROME P450 12A4, MITOCHONDRIAL-RELATED"/>
    <property type="match status" value="1"/>
</dbReference>
<dbReference type="Proteomes" id="UP000179920">
    <property type="component" value="Chromosome XVII"/>
</dbReference>
<keyword evidence="4" id="KW-0812">Transmembrane</keyword>